<name>A0A542XAS1_9MICO</name>
<comment type="caution">
    <text evidence="1">The sequence shown here is derived from an EMBL/GenBank/DDBJ whole genome shotgun (WGS) entry which is preliminary data.</text>
</comment>
<keyword evidence="2" id="KW-1185">Reference proteome</keyword>
<dbReference type="EMBL" id="VFOK01000001">
    <property type="protein sequence ID" value="TQL32874.1"/>
    <property type="molecule type" value="Genomic_DNA"/>
</dbReference>
<reference evidence="1 2" key="1">
    <citation type="submission" date="2019-06" db="EMBL/GenBank/DDBJ databases">
        <title>Sequencing the genomes of 1000 actinobacteria strains.</title>
        <authorList>
            <person name="Klenk H.-P."/>
        </authorList>
    </citation>
    <scope>NUCLEOTIDE SEQUENCE [LARGE SCALE GENOMIC DNA]</scope>
    <source>
        <strain evidence="1 2">DSM 24617</strain>
    </source>
</reference>
<gene>
    <name evidence="1" type="ORF">FB554_1007</name>
</gene>
<evidence type="ECO:0000313" key="2">
    <source>
        <dbReference type="Proteomes" id="UP000318336"/>
    </source>
</evidence>
<protein>
    <submittedName>
        <fullName evidence="1">Uncharacterized protein</fullName>
    </submittedName>
</protein>
<dbReference type="Proteomes" id="UP000318336">
    <property type="component" value="Unassembled WGS sequence"/>
</dbReference>
<organism evidence="1 2">
    <name type="scientific">Barrientosiimonas humi</name>
    <dbReference type="NCBI Taxonomy" id="999931"/>
    <lineage>
        <taxon>Bacteria</taxon>
        <taxon>Bacillati</taxon>
        <taxon>Actinomycetota</taxon>
        <taxon>Actinomycetes</taxon>
        <taxon>Micrococcales</taxon>
        <taxon>Dermacoccaceae</taxon>
        <taxon>Barrientosiimonas</taxon>
    </lineage>
</organism>
<sequence length="31" mass="3528">MTVRTLRSRVLADPTGALHIRLDIRETVTHV</sequence>
<accession>A0A542XAS1</accession>
<evidence type="ECO:0000313" key="1">
    <source>
        <dbReference type="EMBL" id="TQL32874.1"/>
    </source>
</evidence>
<proteinExistence type="predicted"/>
<dbReference type="AlphaFoldDB" id="A0A542XAS1"/>